<dbReference type="PANTHER" id="PTHR47967:SF36">
    <property type="entry name" value="PEPTIDASE A1 DOMAIN-CONTAINING PROTEIN"/>
    <property type="match status" value="1"/>
</dbReference>
<evidence type="ECO:0000313" key="7">
    <source>
        <dbReference type="EMBL" id="KAJ6746003.1"/>
    </source>
</evidence>
<dbReference type="Pfam" id="PF14543">
    <property type="entry name" value="TAXi_N"/>
    <property type="match status" value="1"/>
</dbReference>
<evidence type="ECO:0000259" key="6">
    <source>
        <dbReference type="PROSITE" id="PS51767"/>
    </source>
</evidence>
<dbReference type="InterPro" id="IPR051708">
    <property type="entry name" value="Plant_Aspart_Prot_A1"/>
</dbReference>
<evidence type="ECO:0000313" key="8">
    <source>
        <dbReference type="Proteomes" id="UP001151752"/>
    </source>
</evidence>
<dbReference type="FunFam" id="2.40.70.10:FF:000034">
    <property type="entry name" value="Aspartyl protease family protein"/>
    <property type="match status" value="1"/>
</dbReference>
<accession>A0A9Q0VEB7</accession>
<dbReference type="Pfam" id="PF14541">
    <property type="entry name" value="TAXi_C"/>
    <property type="match status" value="1"/>
</dbReference>
<dbReference type="AlphaFoldDB" id="A0A9Q0VEB7"/>
<protein>
    <recommendedName>
        <fullName evidence="6">Peptidase A1 domain-containing protein</fullName>
    </recommendedName>
</protein>
<gene>
    <name evidence="7" type="ORF">OIU74_028633</name>
</gene>
<dbReference type="PROSITE" id="PS51767">
    <property type="entry name" value="PEPTIDASE_A1"/>
    <property type="match status" value="1"/>
</dbReference>
<dbReference type="GO" id="GO:0005576">
    <property type="term" value="C:extracellular region"/>
    <property type="evidence" value="ECO:0007669"/>
    <property type="project" value="TreeGrafter"/>
</dbReference>
<dbReference type="CDD" id="cd05476">
    <property type="entry name" value="pepsin_A_like_plant"/>
    <property type="match status" value="1"/>
</dbReference>
<evidence type="ECO:0000256" key="2">
    <source>
        <dbReference type="ARBA" id="ARBA00022670"/>
    </source>
</evidence>
<keyword evidence="5" id="KW-0325">Glycoprotein</keyword>
<dbReference type="SUPFAM" id="SSF50630">
    <property type="entry name" value="Acid proteases"/>
    <property type="match status" value="1"/>
</dbReference>
<name>A0A9Q0VEB7_9ROSI</name>
<dbReference type="EMBL" id="JAPFFM010000009">
    <property type="protein sequence ID" value="KAJ6746003.1"/>
    <property type="molecule type" value="Genomic_DNA"/>
</dbReference>
<feature type="domain" description="Peptidase A1" evidence="6">
    <location>
        <begin position="1"/>
        <end position="350"/>
    </location>
</feature>
<dbReference type="InterPro" id="IPR033121">
    <property type="entry name" value="PEPTIDASE_A1"/>
</dbReference>
<keyword evidence="3" id="KW-0064">Aspartyl protease</keyword>
<evidence type="ECO:0000256" key="5">
    <source>
        <dbReference type="ARBA" id="ARBA00023180"/>
    </source>
</evidence>
<dbReference type="GO" id="GO:0006508">
    <property type="term" value="P:proteolysis"/>
    <property type="evidence" value="ECO:0007669"/>
    <property type="project" value="UniProtKB-KW"/>
</dbReference>
<dbReference type="InterPro" id="IPR021109">
    <property type="entry name" value="Peptidase_aspartic_dom_sf"/>
</dbReference>
<dbReference type="InterPro" id="IPR032861">
    <property type="entry name" value="TAXi_N"/>
</dbReference>
<keyword evidence="4" id="KW-0378">Hydrolase</keyword>
<evidence type="ECO:0000256" key="4">
    <source>
        <dbReference type="ARBA" id="ARBA00022801"/>
    </source>
</evidence>
<comment type="similarity">
    <text evidence="1">Belongs to the peptidase A1 family.</text>
</comment>
<organism evidence="7 8">
    <name type="scientific">Salix koriyanagi</name>
    <dbReference type="NCBI Taxonomy" id="2511006"/>
    <lineage>
        <taxon>Eukaryota</taxon>
        <taxon>Viridiplantae</taxon>
        <taxon>Streptophyta</taxon>
        <taxon>Embryophyta</taxon>
        <taxon>Tracheophyta</taxon>
        <taxon>Spermatophyta</taxon>
        <taxon>Magnoliopsida</taxon>
        <taxon>eudicotyledons</taxon>
        <taxon>Gunneridae</taxon>
        <taxon>Pentapetalae</taxon>
        <taxon>rosids</taxon>
        <taxon>fabids</taxon>
        <taxon>Malpighiales</taxon>
        <taxon>Salicaceae</taxon>
        <taxon>Saliceae</taxon>
        <taxon>Salix</taxon>
    </lineage>
</organism>
<evidence type="ECO:0000256" key="3">
    <source>
        <dbReference type="ARBA" id="ARBA00022750"/>
    </source>
</evidence>
<reference evidence="7" key="1">
    <citation type="submission" date="2022-11" db="EMBL/GenBank/DDBJ databases">
        <authorList>
            <person name="Hyden B.L."/>
            <person name="Feng K."/>
            <person name="Yates T."/>
            <person name="Jawdy S."/>
            <person name="Smart L.B."/>
            <person name="Muchero W."/>
        </authorList>
    </citation>
    <scope>NUCLEOTIDE SEQUENCE</scope>
    <source>
        <tissue evidence="7">Shoot tip</tissue>
    </source>
</reference>
<sequence length="372" mass="40211">MVATPSLSALARLHRQPSLSWTPVPVLFGFLVLLAIFAQNVTSQTLKQQESQHLCLNYPPLQILLVAKTKNVHGFLAPKFSPGSTAGLLLSETLDFPDKKTIPGFLVGCSLFSIRQPEGIAGFGRSPESLPSQLGLKKFSYCLVSHAFDDSPASSDLVLDTGSGSGDTKTPGLSYTRFQKNPTTAFPDYYYVLLRNIFIGDTHVKLPYKFLVPGSDGNGGTIVDSGTTFTFMEKPVYELVAQEFEKQMTHYTVATEVQNHTGLRPCFNISGEKSVSAPELIFQFKGGAKMALPTANYFSFVDSGVICLTIVSDSVVGSGFGGGPAIILGNYQQRNFHVEFDLENESTGSTRGRCDMVVPVKLIIVGQQASVG</sequence>
<dbReference type="InterPro" id="IPR032799">
    <property type="entry name" value="TAXi_C"/>
</dbReference>
<proteinExistence type="inferred from homology"/>
<keyword evidence="8" id="KW-1185">Reference proteome</keyword>
<dbReference type="InterPro" id="IPR034161">
    <property type="entry name" value="Pepsin-like_plant"/>
</dbReference>
<dbReference type="PANTHER" id="PTHR47967">
    <property type="entry name" value="OS07G0603500 PROTEIN-RELATED"/>
    <property type="match status" value="1"/>
</dbReference>
<comment type="caution">
    <text evidence="7">The sequence shown here is derived from an EMBL/GenBank/DDBJ whole genome shotgun (WGS) entry which is preliminary data.</text>
</comment>
<dbReference type="GO" id="GO:0004190">
    <property type="term" value="F:aspartic-type endopeptidase activity"/>
    <property type="evidence" value="ECO:0007669"/>
    <property type="project" value="UniProtKB-KW"/>
</dbReference>
<evidence type="ECO:0000256" key="1">
    <source>
        <dbReference type="ARBA" id="ARBA00007447"/>
    </source>
</evidence>
<dbReference type="Gene3D" id="2.40.70.10">
    <property type="entry name" value="Acid Proteases"/>
    <property type="match status" value="2"/>
</dbReference>
<reference evidence="7" key="2">
    <citation type="journal article" date="2023" name="Int. J. Mol. Sci.">
        <title>De Novo Assembly and Annotation of 11 Diverse Shrub Willow (Salix) Genomes Reveals Novel Gene Organization in Sex-Linked Regions.</title>
        <authorList>
            <person name="Hyden B."/>
            <person name="Feng K."/>
            <person name="Yates T.B."/>
            <person name="Jawdy S."/>
            <person name="Cereghino C."/>
            <person name="Smart L.B."/>
            <person name="Muchero W."/>
        </authorList>
    </citation>
    <scope>NUCLEOTIDE SEQUENCE</scope>
    <source>
        <tissue evidence="7">Shoot tip</tissue>
    </source>
</reference>
<keyword evidence="2" id="KW-0645">Protease</keyword>
<dbReference type="Proteomes" id="UP001151752">
    <property type="component" value="Chromosome 6"/>
</dbReference>